<dbReference type="EMBL" id="CACRUO010000045">
    <property type="protein sequence ID" value="VYU30159.1"/>
    <property type="molecule type" value="Genomic_DNA"/>
</dbReference>
<reference evidence="6" key="1">
    <citation type="submission" date="2019-11" db="EMBL/GenBank/DDBJ databases">
        <authorList>
            <person name="Feng L."/>
        </authorList>
    </citation>
    <scope>NUCLEOTIDE SEQUENCE</scope>
    <source>
        <strain evidence="6">SsimulansLFYP27</strain>
    </source>
</reference>
<dbReference type="SMART" id="SM00740">
    <property type="entry name" value="PASTA"/>
    <property type="match status" value="2"/>
</dbReference>
<dbReference type="PANTHER" id="PTHR30627:SF26">
    <property type="entry name" value="PENICILLIN-BINDING PROTEIN 2B"/>
    <property type="match status" value="1"/>
</dbReference>
<evidence type="ECO:0000256" key="1">
    <source>
        <dbReference type="ARBA" id="ARBA00004370"/>
    </source>
</evidence>
<dbReference type="InterPro" id="IPR050515">
    <property type="entry name" value="Beta-lactam/transpept"/>
</dbReference>
<dbReference type="InterPro" id="IPR036138">
    <property type="entry name" value="PBP_dimer_sf"/>
</dbReference>
<feature type="domain" description="PASTA" evidence="5">
    <location>
        <begin position="657"/>
        <end position="713"/>
    </location>
</feature>
<evidence type="ECO:0000256" key="3">
    <source>
        <dbReference type="ARBA" id="ARBA00023136"/>
    </source>
</evidence>
<dbReference type="Gene3D" id="2.20.70.70">
    <property type="match status" value="1"/>
</dbReference>
<feature type="region of interest" description="Disordered" evidence="4">
    <location>
        <begin position="691"/>
        <end position="717"/>
    </location>
</feature>
<dbReference type="CDD" id="cd06576">
    <property type="entry name" value="PASTA_Pbp2x-like_1"/>
    <property type="match status" value="1"/>
</dbReference>
<feature type="compositionally biased region" description="Polar residues" evidence="4">
    <location>
        <begin position="691"/>
        <end position="700"/>
    </location>
</feature>
<organism evidence="6">
    <name type="scientific">Staphylococcus simulans</name>
    <dbReference type="NCBI Taxonomy" id="1286"/>
    <lineage>
        <taxon>Bacteria</taxon>
        <taxon>Bacillati</taxon>
        <taxon>Bacillota</taxon>
        <taxon>Bacilli</taxon>
        <taxon>Bacillales</taxon>
        <taxon>Staphylococcaceae</taxon>
        <taxon>Staphylococcus</taxon>
    </lineage>
</organism>
<dbReference type="InterPro" id="IPR001460">
    <property type="entry name" value="PCN-bd_Tpept"/>
</dbReference>
<dbReference type="RefSeq" id="WP_156666858.1">
    <property type="nucleotide sequence ID" value="NZ_CACRUO010000045.1"/>
</dbReference>
<keyword evidence="3" id="KW-0472">Membrane</keyword>
<dbReference type="SUPFAM" id="SSF54184">
    <property type="entry name" value="Penicillin-binding protein 2x (pbp-2x), c-terminal domain"/>
    <property type="match status" value="2"/>
</dbReference>
<proteinExistence type="inferred from homology"/>
<dbReference type="Pfam" id="PF03717">
    <property type="entry name" value="PBP_dimer"/>
    <property type="match status" value="1"/>
</dbReference>
<dbReference type="CDD" id="cd06575">
    <property type="entry name" value="PASTA_Pbp2x-like_2"/>
    <property type="match status" value="1"/>
</dbReference>
<evidence type="ECO:0000313" key="6">
    <source>
        <dbReference type="EMBL" id="VYU30159.1"/>
    </source>
</evidence>
<dbReference type="GO" id="GO:0008658">
    <property type="term" value="F:penicillin binding"/>
    <property type="evidence" value="ECO:0007669"/>
    <property type="project" value="InterPro"/>
</dbReference>
<dbReference type="SUPFAM" id="SSF56601">
    <property type="entry name" value="beta-lactamase/transpeptidase-like"/>
    <property type="match status" value="1"/>
</dbReference>
<dbReference type="SUPFAM" id="SSF56519">
    <property type="entry name" value="Penicillin binding protein dimerisation domain"/>
    <property type="match status" value="1"/>
</dbReference>
<dbReference type="FunFam" id="3.30.70.2110:FF:000001">
    <property type="entry name" value="Penicillin-binding protein 1 (Peptidoglycan synthetase)"/>
    <property type="match status" value="1"/>
</dbReference>
<protein>
    <submittedName>
        <fullName evidence="6">Penicillin-binding protein 2B</fullName>
    </submittedName>
</protein>
<dbReference type="InterPro" id="IPR012338">
    <property type="entry name" value="Beta-lactam/transpept-like"/>
</dbReference>
<dbReference type="InterPro" id="IPR005311">
    <property type="entry name" value="PBP_dimer"/>
</dbReference>
<name>A0A6N3DSM0_STASI</name>
<gene>
    <name evidence="6" type="primary">pbpB</name>
    <name evidence="6" type="ORF">SSLFYP27_00127</name>
</gene>
<dbReference type="AlphaFoldDB" id="A0A6N3DSM0"/>
<sequence>MPKRKIKIKKNKIGAVLLVSLFGLLFFLLVLRYAFVMLTGHSSGQNLVMKANEKYLVQTQQQPERGKIYDRNGKVLAEDVERFKLTAVVSKKADEGSDKPRHVVDKKETAKKLATVIDMEPKEIEKMLDNKKAFQVEFGRKGSNLTYQQKDKIEKMKLPGVALYPETERFYPNGNFASHLIGMAQKNPDNGELKGAMGVEKIFDSYLSGKRGMLSYVHDIWGYIAPNSKQEVAPQHGDDVHLTIDSNIQVFVEEALNKLDDRFAPKDAFAVVMDAHTGEILAFSQRPTFNPETGKDFGKKWANDLYQNTYEPGSTFKTYGLAAAIQEGKFKPDKEYKSGHRDIMGSEISDWNNTGWGKIPMSLGFTYSSNTLMMQLQDMVGSDKMKSWYEKFGFGKPTGGMFDGEAAGGIAWDNELQQKTTAFGQSTTVTPIQMLQAQTAFFNKGNMVKPWFVSSIDNPVKNDTLYKGEKEFAGKPITEDTANKVKKELDLVVNSKKSHAQNFRVKGYRIGGKTGTAQVADSENGGYVKGPYPYFSSFIGHTPSKNPEIIVYAGMSLAQKNKQEAYEMNVSSAFNPIMENTLKYLNVGKDNEKATKDSFGKVPNVSGETVDQAEEAVKNKDLKPVVIGEGDTVAQQLPQADEKTLLHSKVFMKTDGDMTMPDMKDWSKDDVLAFESLTGIRVKMKGNGFVSEQSISPNTSLKDKKEVEVKLSAPQAD</sequence>
<evidence type="ECO:0000256" key="4">
    <source>
        <dbReference type="SAM" id="MobiDB-lite"/>
    </source>
</evidence>
<dbReference type="InterPro" id="IPR005543">
    <property type="entry name" value="PASTA_dom"/>
</dbReference>
<dbReference type="Pfam" id="PF00905">
    <property type="entry name" value="Transpeptidase"/>
    <property type="match status" value="1"/>
</dbReference>
<evidence type="ECO:0000256" key="2">
    <source>
        <dbReference type="ARBA" id="ARBA00007171"/>
    </source>
</evidence>
<dbReference type="GO" id="GO:0071555">
    <property type="term" value="P:cell wall organization"/>
    <property type="evidence" value="ECO:0007669"/>
    <property type="project" value="TreeGrafter"/>
</dbReference>
<dbReference type="Gene3D" id="3.30.70.2110">
    <property type="match status" value="1"/>
</dbReference>
<dbReference type="GO" id="GO:0005886">
    <property type="term" value="C:plasma membrane"/>
    <property type="evidence" value="ECO:0007669"/>
    <property type="project" value="TreeGrafter"/>
</dbReference>
<dbReference type="PANTHER" id="PTHR30627">
    <property type="entry name" value="PEPTIDOGLYCAN D,D-TRANSPEPTIDASE"/>
    <property type="match status" value="1"/>
</dbReference>
<dbReference type="Gene3D" id="3.40.710.10">
    <property type="entry name" value="DD-peptidase/beta-lactamase superfamily"/>
    <property type="match status" value="1"/>
</dbReference>
<feature type="domain" description="PASTA" evidence="5">
    <location>
        <begin position="595"/>
        <end position="656"/>
    </location>
</feature>
<comment type="subcellular location">
    <subcellularLocation>
        <location evidence="1">Membrane</location>
    </subcellularLocation>
</comment>
<accession>A0A6N3DSM0</accession>
<dbReference type="PROSITE" id="PS51178">
    <property type="entry name" value="PASTA"/>
    <property type="match status" value="2"/>
</dbReference>
<dbReference type="Pfam" id="PF03793">
    <property type="entry name" value="PASTA"/>
    <property type="match status" value="2"/>
</dbReference>
<evidence type="ECO:0000259" key="5">
    <source>
        <dbReference type="PROSITE" id="PS51178"/>
    </source>
</evidence>
<comment type="similarity">
    <text evidence="2">Belongs to the transpeptidase family.</text>
</comment>
<dbReference type="Gene3D" id="3.90.1310.10">
    <property type="entry name" value="Penicillin-binding protein 2a (Domain 2)"/>
    <property type="match status" value="1"/>
</dbReference>